<dbReference type="AlphaFoldDB" id="A0A971M4V7"/>
<proteinExistence type="predicted"/>
<dbReference type="Pfam" id="PF07963">
    <property type="entry name" value="N_methyl"/>
    <property type="match status" value="1"/>
</dbReference>
<dbReference type="Proteomes" id="UP000777265">
    <property type="component" value="Unassembled WGS sequence"/>
</dbReference>
<dbReference type="NCBIfam" id="TIGR02532">
    <property type="entry name" value="IV_pilin_GFxxxE"/>
    <property type="match status" value="1"/>
</dbReference>
<dbReference type="InterPro" id="IPR045584">
    <property type="entry name" value="Pilin-like"/>
</dbReference>
<dbReference type="InterPro" id="IPR012902">
    <property type="entry name" value="N_methyl_site"/>
</dbReference>
<evidence type="ECO:0000256" key="1">
    <source>
        <dbReference type="SAM" id="Phobius"/>
    </source>
</evidence>
<feature type="transmembrane region" description="Helical" evidence="1">
    <location>
        <begin position="20"/>
        <end position="41"/>
    </location>
</feature>
<dbReference type="EMBL" id="JAAYEE010000121">
    <property type="protein sequence ID" value="NLW35289.1"/>
    <property type="molecule type" value="Genomic_DNA"/>
</dbReference>
<comment type="caution">
    <text evidence="2">The sequence shown here is derived from an EMBL/GenBank/DDBJ whole genome shotgun (WGS) entry which is preliminary data.</text>
</comment>
<accession>A0A971M4V7</accession>
<keyword evidence="1" id="KW-0812">Transmembrane</keyword>
<gene>
    <name evidence="2" type="ORF">GXY80_07390</name>
</gene>
<name>A0A971M4V7_9BACT</name>
<dbReference type="SUPFAM" id="SSF54523">
    <property type="entry name" value="Pili subunits"/>
    <property type="match status" value="1"/>
</dbReference>
<protein>
    <submittedName>
        <fullName evidence="2">Prepilin-type N-terminal cleavage/methylation domain-containing protein</fullName>
    </submittedName>
</protein>
<sequence length="182" mass="20542">MAQEKTPTFRAQNLAETKGFTFVELIIAILLISILITLAAVNWGVFTKKESEVFLEQFSMELTLLREDAISSYQERALRFDMTRNMIEIGAPDLVKEFESFRKLKVPDGFSLTDVIVNGQRVTMGTALMKVYSSGLVDKAILHFHGREEGMVSLVIQPLTARVEAHSGYIQEISLRERNNPS</sequence>
<evidence type="ECO:0000313" key="2">
    <source>
        <dbReference type="EMBL" id="NLW35289.1"/>
    </source>
</evidence>
<keyword evidence="1" id="KW-0472">Membrane</keyword>
<reference evidence="2" key="2">
    <citation type="submission" date="2020-01" db="EMBL/GenBank/DDBJ databases">
        <authorList>
            <person name="Campanaro S."/>
        </authorList>
    </citation>
    <scope>NUCLEOTIDE SEQUENCE</scope>
    <source>
        <strain evidence="2">AS06rmzACSIP_7</strain>
    </source>
</reference>
<keyword evidence="1" id="KW-1133">Transmembrane helix</keyword>
<organism evidence="2 3">
    <name type="scientific">Syntrophorhabdus aromaticivorans</name>
    <dbReference type="NCBI Taxonomy" id="328301"/>
    <lineage>
        <taxon>Bacteria</taxon>
        <taxon>Pseudomonadati</taxon>
        <taxon>Thermodesulfobacteriota</taxon>
        <taxon>Syntrophorhabdia</taxon>
        <taxon>Syntrophorhabdales</taxon>
        <taxon>Syntrophorhabdaceae</taxon>
        <taxon>Syntrophorhabdus</taxon>
    </lineage>
</organism>
<reference evidence="2" key="1">
    <citation type="journal article" date="2020" name="Biotechnol. Biofuels">
        <title>New insights from the biogas microbiome by comprehensive genome-resolved metagenomics of nearly 1600 species originating from multiple anaerobic digesters.</title>
        <authorList>
            <person name="Campanaro S."/>
            <person name="Treu L."/>
            <person name="Rodriguez-R L.M."/>
            <person name="Kovalovszki A."/>
            <person name="Ziels R.M."/>
            <person name="Maus I."/>
            <person name="Zhu X."/>
            <person name="Kougias P.G."/>
            <person name="Basile A."/>
            <person name="Luo G."/>
            <person name="Schluter A."/>
            <person name="Konstantinidis K.T."/>
            <person name="Angelidaki I."/>
        </authorList>
    </citation>
    <scope>NUCLEOTIDE SEQUENCE</scope>
    <source>
        <strain evidence="2">AS06rmzACSIP_7</strain>
    </source>
</reference>
<evidence type="ECO:0000313" key="3">
    <source>
        <dbReference type="Proteomes" id="UP000777265"/>
    </source>
</evidence>